<dbReference type="GO" id="GO:0005737">
    <property type="term" value="C:cytoplasm"/>
    <property type="evidence" value="ECO:0007669"/>
    <property type="project" value="UniProtKB-ARBA"/>
</dbReference>
<evidence type="ECO:0000256" key="4">
    <source>
        <dbReference type="ARBA" id="ARBA00023054"/>
    </source>
</evidence>
<evidence type="ECO:0000256" key="2">
    <source>
        <dbReference type="ARBA" id="ARBA00022490"/>
    </source>
</evidence>
<feature type="coiled-coil region" evidence="6">
    <location>
        <begin position="739"/>
        <end position="798"/>
    </location>
</feature>
<feature type="region of interest" description="Disordered" evidence="7">
    <location>
        <begin position="1027"/>
        <end position="1055"/>
    </location>
</feature>
<feature type="compositionally biased region" description="Polar residues" evidence="7">
    <location>
        <begin position="1032"/>
        <end position="1042"/>
    </location>
</feature>
<feature type="coiled-coil region" evidence="6">
    <location>
        <begin position="264"/>
        <end position="298"/>
    </location>
</feature>
<dbReference type="EMBL" id="BPLR01009740">
    <property type="protein sequence ID" value="GIY34193.1"/>
    <property type="molecule type" value="Genomic_DNA"/>
</dbReference>
<gene>
    <name evidence="9" type="primary">AVEN_197882_3</name>
    <name evidence="9" type="ORF">CEXT_492082</name>
</gene>
<feature type="region of interest" description="Disordered" evidence="7">
    <location>
        <begin position="210"/>
        <end position="236"/>
    </location>
</feature>
<feature type="region of interest" description="Disordered" evidence="7">
    <location>
        <begin position="1473"/>
        <end position="1498"/>
    </location>
</feature>
<feature type="coiled-coil region" evidence="6">
    <location>
        <begin position="422"/>
        <end position="586"/>
    </location>
</feature>
<dbReference type="PANTHER" id="PTHR44981">
    <property type="entry name" value="PERICENTRIN-LIKE PROTEIN, ISOFORM F"/>
    <property type="match status" value="1"/>
</dbReference>
<dbReference type="GO" id="GO:0060090">
    <property type="term" value="F:molecular adaptor activity"/>
    <property type="evidence" value="ECO:0007669"/>
    <property type="project" value="InterPro"/>
</dbReference>
<protein>
    <submittedName>
        <fullName evidence="9">PACT_coil_coil domain-containing protein</fullName>
    </submittedName>
</protein>
<feature type="compositionally biased region" description="Polar residues" evidence="7">
    <location>
        <begin position="210"/>
        <end position="230"/>
    </location>
</feature>
<feature type="compositionally biased region" description="Polar residues" evidence="7">
    <location>
        <begin position="1473"/>
        <end position="1489"/>
    </location>
</feature>
<sequence length="1524" mass="177525">MEAMEKQLLSNKKFIDEQAQEREQEREDYIKEITKMQDVVREKEKIQSNEMQLTKEIESLEIVLRARIEDHQNAMKKKEMVENDLRQSLDKIRDLRDVIEELEKTLDIKCKIEVELRQKLTALSESVDAHKKMNSVLDDGLSKSKSALLNGESMEQVENLKEQLASQSQEIEQMSQNQTLLHELRGQIHFLEAKVEQRARLLETMHLSSYTSPIQSDDNSPGGSQSSENLQLPCEDGYEMSPRSIHWLEIRRLEEKIGRLAHMDEELIKKNKELELQLKKMKNQQIESQHENAALQEKLSEQLFQISALKSHIEEQKHCFSTPQKSQAMNDRIEELHEAFENQLEENKRLLSELRVTQRALNSLESDVEKKDNLIKSLQSNISFMKNQAHQNPELKEKIEENLSSVTPDVNESTACFKLMLLEKNEELVEILKSEIVSLNESLESIKEQLRGEQNQVETLMEEMANITQDNKRLEQDYDTIQEMMQQKERELATLHEETDAQMKLEAEVECLERELEDQKSIELELRQIMRQMETALEVSKNTLKSENAQWRLRVESLEKAHCLEIENLKKQNEVLCRNISSSEVEDIDLVEVRKEILYDAGVAFGFHDSKAYGDLIYALLKKAVDIKLSQMVKKHEAFVKEINESWENKIKTEFNTKNYNLNSQCEELKKENLLLKEKFQDQNQRLSCEKDSLWQTKLKESEITLRQELETKYGVEINDLKCALDNVSKEKSSTVIKVKDLTRQLKEQKLKFQAHKNQLLKDFEDKIISAKREQEKLEGKQQTESIFKQEIERLQTELHSKLEKERMVEESHRQEISKLHKFFETRWVDEMKKIQEIQIEELKKLKDSKERNVEALCNHLFAQYSDKLKKLQEDYAAQLAEERKVFISQHKAELQNLQQALEKRFENEKQNLLEIKEKEMKNISESLEKKYSKKITDLRKDKSLNNHNMSSGKDSRNPWEEERLELISLHNKEIVDLKEELEKKYDMMLQSQMISHEVEMKSLEDAYSQKVEEVHELIREARRIASKSCHSDSGSNRTTTPSSEMSSDEACSSCQEDMLPGNKHILVNKIHQDGKRVLNLIESSLATTSTEREARLWIEERKWIVKRIQILTPEVVDNPTNLKLIISNIVDELLNARQKLINYNEEINKNEEKFSQLEQQLDTEHSKVYIIATNLSHQTKVIKELEALLNSRTSEIIELKKYFANVNSTQYQNLTGKDALSQNHSENLSSSYDVGCLRSADEPKSADKFSMFLPELDSLHLQKSGDEIEVTREGMASLPQLTKELDQYLDGSISPESLGQYSRNDIFSVREELMSKLSDKGPQASYEAKLHGLYWVYKRSMSYSKSLVYQKKYLLMLLRGFQVTEKVTEAWLHRMDNDISPRPQGDDTVINEPPLRGRSLFRSAALVAVAIQRMKFYVRRWRFLARIPSSQVVDAEIRTVFLGYSAFSPTLTPGGCNSSLLSLSSKATSISGTEHLSNSQSLVNSRPGSKTKEKYSTPDKRQLIEYVHRLETLQKHLGLDNIR</sequence>
<accession>A0AAV4SID1</accession>
<keyword evidence="2" id="KW-0963">Cytoplasm</keyword>
<evidence type="ECO:0000256" key="6">
    <source>
        <dbReference type="SAM" id="Coils"/>
    </source>
</evidence>
<proteinExistence type="predicted"/>
<feature type="region of interest" description="Disordered" evidence="7">
    <location>
        <begin position="1"/>
        <end position="21"/>
    </location>
</feature>
<reference evidence="9 10" key="1">
    <citation type="submission" date="2021-06" db="EMBL/GenBank/DDBJ databases">
        <title>Caerostris extrusa draft genome.</title>
        <authorList>
            <person name="Kono N."/>
            <person name="Arakawa K."/>
        </authorList>
    </citation>
    <scope>NUCLEOTIDE SEQUENCE [LARGE SCALE GENOMIC DNA]</scope>
</reference>
<dbReference type="InterPro" id="IPR028745">
    <property type="entry name" value="AKAP9/Pericentrin"/>
</dbReference>
<keyword evidence="3" id="KW-0597">Phosphoprotein</keyword>
<dbReference type="PANTHER" id="PTHR44981:SF2">
    <property type="entry name" value="PERICENTRIN-LIKE PROTEIN, ISOFORM F"/>
    <property type="match status" value="1"/>
</dbReference>
<organism evidence="9 10">
    <name type="scientific">Caerostris extrusa</name>
    <name type="common">Bark spider</name>
    <name type="synonym">Caerostris bankana</name>
    <dbReference type="NCBI Taxonomy" id="172846"/>
    <lineage>
        <taxon>Eukaryota</taxon>
        <taxon>Metazoa</taxon>
        <taxon>Ecdysozoa</taxon>
        <taxon>Arthropoda</taxon>
        <taxon>Chelicerata</taxon>
        <taxon>Arachnida</taxon>
        <taxon>Araneae</taxon>
        <taxon>Araneomorphae</taxon>
        <taxon>Entelegynae</taxon>
        <taxon>Araneoidea</taxon>
        <taxon>Araneidae</taxon>
        <taxon>Caerostris</taxon>
    </lineage>
</organism>
<evidence type="ECO:0000313" key="9">
    <source>
        <dbReference type="EMBL" id="GIY34193.1"/>
    </source>
</evidence>
<feature type="coiled-coil region" evidence="6">
    <location>
        <begin position="652"/>
        <end position="686"/>
    </location>
</feature>
<comment type="subcellular location">
    <subcellularLocation>
        <location evidence="1">Cytoplasm</location>
        <location evidence="1">Cytoskeleton</location>
        <location evidence="1">Microtubule organizing center</location>
        <location evidence="1">Centrosome</location>
    </subcellularLocation>
</comment>
<evidence type="ECO:0000256" key="1">
    <source>
        <dbReference type="ARBA" id="ARBA00004300"/>
    </source>
</evidence>
<dbReference type="Pfam" id="PF10495">
    <property type="entry name" value="PACT_coil_coil"/>
    <property type="match status" value="1"/>
</dbReference>
<name>A0AAV4SID1_CAEEX</name>
<feature type="coiled-coil region" evidence="6">
    <location>
        <begin position="326"/>
        <end position="388"/>
    </location>
</feature>
<keyword evidence="10" id="KW-1185">Reference proteome</keyword>
<dbReference type="Proteomes" id="UP001054945">
    <property type="component" value="Unassembled WGS sequence"/>
</dbReference>
<evidence type="ECO:0000256" key="3">
    <source>
        <dbReference type="ARBA" id="ARBA00022553"/>
    </source>
</evidence>
<evidence type="ECO:0000256" key="7">
    <source>
        <dbReference type="SAM" id="MobiDB-lite"/>
    </source>
</evidence>
<dbReference type="InterPro" id="IPR019528">
    <property type="entry name" value="PACT_domain"/>
</dbReference>
<keyword evidence="4 6" id="KW-0175">Coiled coil</keyword>
<keyword evidence="5" id="KW-0206">Cytoskeleton</keyword>
<dbReference type="GO" id="GO:0005813">
    <property type="term" value="C:centrosome"/>
    <property type="evidence" value="ECO:0007669"/>
    <property type="project" value="UniProtKB-SubCell"/>
</dbReference>
<evidence type="ECO:0000259" key="8">
    <source>
        <dbReference type="Pfam" id="PF10495"/>
    </source>
</evidence>
<feature type="coiled-coil region" evidence="6">
    <location>
        <begin position="833"/>
        <end position="923"/>
    </location>
</feature>
<evidence type="ECO:0000313" key="10">
    <source>
        <dbReference type="Proteomes" id="UP001054945"/>
    </source>
</evidence>
<feature type="coiled-coil region" evidence="6">
    <location>
        <begin position="150"/>
        <end position="177"/>
    </location>
</feature>
<feature type="domain" description="Pericentrin/AKAP-450 centrosomal targeting" evidence="8">
    <location>
        <begin position="1338"/>
        <end position="1422"/>
    </location>
</feature>
<comment type="caution">
    <text evidence="9">The sequence shown here is derived from an EMBL/GenBank/DDBJ whole genome shotgun (WGS) entry which is preliminary data.</text>
</comment>
<feature type="compositionally biased region" description="Low complexity" evidence="7">
    <location>
        <begin position="1043"/>
        <end position="1055"/>
    </location>
</feature>
<feature type="coiled-coil region" evidence="6">
    <location>
        <begin position="1127"/>
        <end position="1168"/>
    </location>
</feature>
<dbReference type="GO" id="GO:0007165">
    <property type="term" value="P:signal transduction"/>
    <property type="evidence" value="ECO:0007669"/>
    <property type="project" value="InterPro"/>
</dbReference>
<evidence type="ECO:0000256" key="5">
    <source>
        <dbReference type="ARBA" id="ARBA00023212"/>
    </source>
</evidence>